<feature type="compositionally biased region" description="Low complexity" evidence="1">
    <location>
        <begin position="299"/>
        <end position="318"/>
    </location>
</feature>
<feature type="region of interest" description="Disordered" evidence="1">
    <location>
        <begin position="258"/>
        <end position="399"/>
    </location>
</feature>
<feature type="compositionally biased region" description="Low complexity" evidence="1">
    <location>
        <begin position="153"/>
        <end position="163"/>
    </location>
</feature>
<dbReference type="AlphaFoldDB" id="A0A409X4M4"/>
<feature type="compositionally biased region" description="Basic residues" evidence="1">
    <location>
        <begin position="122"/>
        <end position="133"/>
    </location>
</feature>
<sequence>HDGEKDTRGPADFSGNASSKLNDDEEDDEDVDDEDDGHRGGKRSRGGKLKGDLGSLGYGSHHSHLHSGPGGGISMPQAPSLMHSSPVSNMRGNNAGLDLIGGHGGSGAPMDRLGMSMMSNKRPNHHHGGHSGHRLGGSGNPHSRSPSGDVPTSGYGYPSSSPFGSGGRGGGGYGSSANSHGGGGSYPPLFGPGPGSATSPSSGFMPLHGGSSGRGGMSGGAGGPFSSAGGYGGSGGGGGHHGNHGRDLFTAFLDADEQSRQGHGGGGPPHSASAGGGGGSFGFDWPSHGPSGGGGSSGSGVSNPSASSSTTDGNSSGGPHWLDFLSGAANSSSNSGGGPPSSAPGGGGGPSLGGGGSSLGGSGPLGGGLSGLGPVPPATTSGGSPGAGVSWERGGEISV</sequence>
<dbReference type="InParanoid" id="A0A409X4M4"/>
<evidence type="ECO:0000313" key="2">
    <source>
        <dbReference type="EMBL" id="PPQ85733.1"/>
    </source>
</evidence>
<organism evidence="2 3">
    <name type="scientific">Panaeolus cyanescens</name>
    <dbReference type="NCBI Taxonomy" id="181874"/>
    <lineage>
        <taxon>Eukaryota</taxon>
        <taxon>Fungi</taxon>
        <taxon>Dikarya</taxon>
        <taxon>Basidiomycota</taxon>
        <taxon>Agaricomycotina</taxon>
        <taxon>Agaricomycetes</taxon>
        <taxon>Agaricomycetidae</taxon>
        <taxon>Agaricales</taxon>
        <taxon>Agaricineae</taxon>
        <taxon>Galeropsidaceae</taxon>
        <taxon>Panaeolus</taxon>
    </lineage>
</organism>
<feature type="compositionally biased region" description="Gly residues" evidence="1">
    <location>
        <begin position="164"/>
        <end position="185"/>
    </location>
</feature>
<feature type="compositionally biased region" description="Gly residues" evidence="1">
    <location>
        <begin position="262"/>
        <end position="281"/>
    </location>
</feature>
<keyword evidence="3" id="KW-1185">Reference proteome</keyword>
<comment type="caution">
    <text evidence="2">The sequence shown here is derived from an EMBL/GenBank/DDBJ whole genome shotgun (WGS) entry which is preliminary data.</text>
</comment>
<dbReference type="EMBL" id="NHTK01004645">
    <property type="protein sequence ID" value="PPQ85733.1"/>
    <property type="molecule type" value="Genomic_DNA"/>
</dbReference>
<accession>A0A409X4M4</accession>
<protein>
    <submittedName>
        <fullName evidence="2">Uncharacterized protein</fullName>
    </submittedName>
</protein>
<feature type="compositionally biased region" description="Gly residues" evidence="1">
    <location>
        <begin position="335"/>
        <end position="371"/>
    </location>
</feature>
<gene>
    <name evidence="2" type="ORF">CVT24_002059</name>
</gene>
<feature type="compositionally biased region" description="Acidic residues" evidence="1">
    <location>
        <begin position="23"/>
        <end position="35"/>
    </location>
</feature>
<reference evidence="2 3" key="1">
    <citation type="journal article" date="2018" name="Evol. Lett.">
        <title>Horizontal gene cluster transfer increased hallucinogenic mushroom diversity.</title>
        <authorList>
            <person name="Reynolds H.T."/>
            <person name="Vijayakumar V."/>
            <person name="Gluck-Thaler E."/>
            <person name="Korotkin H.B."/>
            <person name="Matheny P.B."/>
            <person name="Slot J.C."/>
        </authorList>
    </citation>
    <scope>NUCLEOTIDE SEQUENCE [LARGE SCALE GENOMIC DNA]</scope>
    <source>
        <strain evidence="2 3">2629</strain>
    </source>
</reference>
<feature type="region of interest" description="Disordered" evidence="1">
    <location>
        <begin position="1"/>
        <end position="221"/>
    </location>
</feature>
<proteinExistence type="predicted"/>
<feature type="compositionally biased region" description="Low complexity" evidence="1">
    <location>
        <begin position="325"/>
        <end position="334"/>
    </location>
</feature>
<dbReference type="STRING" id="181874.A0A409X4M4"/>
<feature type="compositionally biased region" description="Gly residues" evidence="1">
    <location>
        <begin position="210"/>
        <end position="221"/>
    </location>
</feature>
<dbReference type="Proteomes" id="UP000284842">
    <property type="component" value="Unassembled WGS sequence"/>
</dbReference>
<name>A0A409X4M4_9AGAR</name>
<feature type="non-terminal residue" evidence="2">
    <location>
        <position position="1"/>
    </location>
</feature>
<evidence type="ECO:0000256" key="1">
    <source>
        <dbReference type="SAM" id="MobiDB-lite"/>
    </source>
</evidence>
<evidence type="ECO:0000313" key="3">
    <source>
        <dbReference type="Proteomes" id="UP000284842"/>
    </source>
</evidence>
<feature type="compositionally biased region" description="Polar residues" evidence="1">
    <location>
        <begin position="82"/>
        <end position="92"/>
    </location>
</feature>